<organism evidence="2 3">
    <name type="scientific">Characodon lateralis</name>
    <dbReference type="NCBI Taxonomy" id="208331"/>
    <lineage>
        <taxon>Eukaryota</taxon>
        <taxon>Metazoa</taxon>
        <taxon>Chordata</taxon>
        <taxon>Craniata</taxon>
        <taxon>Vertebrata</taxon>
        <taxon>Euteleostomi</taxon>
        <taxon>Actinopterygii</taxon>
        <taxon>Neopterygii</taxon>
        <taxon>Teleostei</taxon>
        <taxon>Neoteleostei</taxon>
        <taxon>Acanthomorphata</taxon>
        <taxon>Ovalentaria</taxon>
        <taxon>Atherinomorphae</taxon>
        <taxon>Cyprinodontiformes</taxon>
        <taxon>Goodeidae</taxon>
        <taxon>Characodon</taxon>
    </lineage>
</organism>
<protein>
    <submittedName>
        <fullName evidence="2">Uncharacterized protein</fullName>
    </submittedName>
</protein>
<dbReference type="Proteomes" id="UP001352852">
    <property type="component" value="Unassembled WGS sequence"/>
</dbReference>
<feature type="region of interest" description="Disordered" evidence="1">
    <location>
        <begin position="213"/>
        <end position="234"/>
    </location>
</feature>
<dbReference type="PANTHER" id="PTHR18871:SF2">
    <property type="entry name" value="CENTROSOMAL PROTEIN OF 112 KDA"/>
    <property type="match status" value="1"/>
</dbReference>
<keyword evidence="3" id="KW-1185">Reference proteome</keyword>
<feature type="compositionally biased region" description="Basic and acidic residues" evidence="1">
    <location>
        <begin position="31"/>
        <end position="52"/>
    </location>
</feature>
<dbReference type="PANTHER" id="PTHR18871">
    <property type="entry name" value="CENTROSOMAL PROTEIN OF 112 KDA"/>
    <property type="match status" value="1"/>
</dbReference>
<dbReference type="EMBL" id="JAHUTJ010057437">
    <property type="protein sequence ID" value="MED6286028.1"/>
    <property type="molecule type" value="Genomic_DNA"/>
</dbReference>
<evidence type="ECO:0000313" key="3">
    <source>
        <dbReference type="Proteomes" id="UP001352852"/>
    </source>
</evidence>
<sequence>MKSLFAGLSNQMAEQRAQHEQERTWLQQQHNSEKDNLVQEQQREASSLERQARATLQQHQQHAQEWRKHDAQTISDLEAQVSSLHEELQQVHALHKQKLAEMALLQEEERQKASLNKEASMQQLRSDMERIANDLKRSHQQEMDATLHKTNSRLKQIEKEYSQKLAKSAQVIAELQTSVCDSKEETVRLQQAMQKQLKEVNVRWDEERRTITHNAKQANKEGTPQWAHHLQGEL</sequence>
<proteinExistence type="predicted"/>
<reference evidence="2 3" key="1">
    <citation type="submission" date="2021-06" db="EMBL/GenBank/DDBJ databases">
        <authorList>
            <person name="Palmer J.M."/>
        </authorList>
    </citation>
    <scope>NUCLEOTIDE SEQUENCE [LARGE SCALE GENOMIC DNA]</scope>
    <source>
        <strain evidence="2 3">CL_MEX2019</strain>
        <tissue evidence="2">Muscle</tissue>
    </source>
</reference>
<dbReference type="InterPro" id="IPR055310">
    <property type="entry name" value="CEP112"/>
</dbReference>
<accession>A0ABU7EFI7</accession>
<feature type="region of interest" description="Disordered" evidence="1">
    <location>
        <begin position="1"/>
        <end position="70"/>
    </location>
</feature>
<name>A0ABU7EFI7_9TELE</name>
<evidence type="ECO:0000256" key="1">
    <source>
        <dbReference type="SAM" id="MobiDB-lite"/>
    </source>
</evidence>
<comment type="caution">
    <text evidence="2">The sequence shown here is derived from an EMBL/GenBank/DDBJ whole genome shotgun (WGS) entry which is preliminary data.</text>
</comment>
<evidence type="ECO:0000313" key="2">
    <source>
        <dbReference type="EMBL" id="MED6286028.1"/>
    </source>
</evidence>
<feature type="compositionally biased region" description="Polar residues" evidence="1">
    <location>
        <begin position="213"/>
        <end position="222"/>
    </location>
</feature>
<gene>
    <name evidence="2" type="ORF">CHARACLAT_001513</name>
</gene>